<sequence>MRGRGRRLGERRRAEVGEESLKRSPAGRWRSGAESGARRARAAPAFLRSPPDPRRTHAGQKTLPDAALCRHLSCPAALPGRRAAAGGTALAAR</sequence>
<reference evidence="2" key="2">
    <citation type="submission" date="2025-08" db="UniProtKB">
        <authorList>
            <consortium name="Ensembl"/>
        </authorList>
    </citation>
    <scope>IDENTIFICATION</scope>
</reference>
<protein>
    <submittedName>
        <fullName evidence="2">Uncharacterized protein</fullName>
    </submittedName>
</protein>
<feature type="region of interest" description="Disordered" evidence="1">
    <location>
        <begin position="1"/>
        <end position="66"/>
    </location>
</feature>
<accession>A0A8C3U0H7</accession>
<evidence type="ECO:0000313" key="2">
    <source>
        <dbReference type="Ensembl" id="ENSCUSP00005007021.1"/>
    </source>
</evidence>
<evidence type="ECO:0000313" key="3">
    <source>
        <dbReference type="Proteomes" id="UP000694563"/>
    </source>
</evidence>
<reference evidence="2" key="1">
    <citation type="submission" date="2020-10" db="EMBL/GenBank/DDBJ databases">
        <title>Catharus ustulatus (Swainson's thrush) genome, bCatUst1, primary haplotype v2.</title>
        <authorList>
            <person name="Delmore K."/>
            <person name="Vafadar M."/>
            <person name="Formenti G."/>
            <person name="Chow W."/>
            <person name="Pelan S."/>
            <person name="Howe K."/>
            <person name="Rhie A."/>
            <person name="Mountcastle J."/>
            <person name="Haase B."/>
            <person name="Fedrigo O."/>
            <person name="Jarvis E.D."/>
        </authorList>
    </citation>
    <scope>NUCLEOTIDE SEQUENCE [LARGE SCALE GENOMIC DNA]</scope>
</reference>
<feature type="compositionally biased region" description="Basic and acidic residues" evidence="1">
    <location>
        <begin position="7"/>
        <end position="22"/>
    </location>
</feature>
<organism evidence="2 3">
    <name type="scientific">Catharus ustulatus</name>
    <name type="common">Russet-backed thrush</name>
    <name type="synonym">Hylocichla ustulatus</name>
    <dbReference type="NCBI Taxonomy" id="91951"/>
    <lineage>
        <taxon>Eukaryota</taxon>
        <taxon>Metazoa</taxon>
        <taxon>Chordata</taxon>
        <taxon>Craniata</taxon>
        <taxon>Vertebrata</taxon>
        <taxon>Euteleostomi</taxon>
        <taxon>Archelosauria</taxon>
        <taxon>Archosauria</taxon>
        <taxon>Dinosauria</taxon>
        <taxon>Saurischia</taxon>
        <taxon>Theropoda</taxon>
        <taxon>Coelurosauria</taxon>
        <taxon>Aves</taxon>
        <taxon>Neognathae</taxon>
        <taxon>Neoaves</taxon>
        <taxon>Telluraves</taxon>
        <taxon>Australaves</taxon>
        <taxon>Passeriformes</taxon>
        <taxon>Turdidae</taxon>
        <taxon>Catharus</taxon>
    </lineage>
</organism>
<reference evidence="2" key="3">
    <citation type="submission" date="2025-09" db="UniProtKB">
        <authorList>
            <consortium name="Ensembl"/>
        </authorList>
    </citation>
    <scope>IDENTIFICATION</scope>
</reference>
<dbReference type="Proteomes" id="UP000694563">
    <property type="component" value="Chromosome 1"/>
</dbReference>
<dbReference type="Ensembl" id="ENSCUST00005007284.1">
    <property type="protein sequence ID" value="ENSCUSP00005007021.1"/>
    <property type="gene ID" value="ENSCUSG00005004388.1"/>
</dbReference>
<proteinExistence type="predicted"/>
<evidence type="ECO:0000256" key="1">
    <source>
        <dbReference type="SAM" id="MobiDB-lite"/>
    </source>
</evidence>
<feature type="compositionally biased region" description="Low complexity" evidence="1">
    <location>
        <begin position="26"/>
        <end position="35"/>
    </location>
</feature>
<keyword evidence="3" id="KW-1185">Reference proteome</keyword>
<dbReference type="AlphaFoldDB" id="A0A8C3U0H7"/>
<name>A0A8C3U0H7_CATUS</name>